<evidence type="ECO:0000313" key="2">
    <source>
        <dbReference type="Proteomes" id="UP001208620"/>
    </source>
</evidence>
<dbReference type="EMBL" id="JAPDVD010000002">
    <property type="protein sequence ID" value="MCW4138798.1"/>
    <property type="molecule type" value="Genomic_DNA"/>
</dbReference>
<gene>
    <name evidence="1" type="ORF">ONT01_13695</name>
</gene>
<sequence length="108" mass="12428">MKVRLYHDERVSAKDAPDAWSIYCPYPKKYQRVTGIKGVYLGCKPTDEGMIRCCWESMEVGQKVSLGKRMALSSTPKAFQVAFRKIECVYQHACKVDTLEAWGKFQRV</sequence>
<dbReference type="AlphaFoldDB" id="A0AAW5UHP2"/>
<dbReference type="RefSeq" id="WP_264958574.1">
    <property type="nucleotide sequence ID" value="NZ_JAPDVC010000002.1"/>
</dbReference>
<protein>
    <submittedName>
        <fullName evidence="1">Uncharacterized protein</fullName>
    </submittedName>
</protein>
<dbReference type="Proteomes" id="UP001208620">
    <property type="component" value="Unassembled WGS sequence"/>
</dbReference>
<name>A0AAW5UHP2_9BACT</name>
<reference evidence="1" key="1">
    <citation type="submission" date="2022-11" db="EMBL/GenBank/DDBJ databases">
        <title>Genomic repertoires linked with pathogenic potency of arthritogenic Prevotella copri isolated from the gut of rheumatoid arthritis patients.</title>
        <authorList>
            <person name="Nii T."/>
            <person name="Maeda Y."/>
            <person name="Motooka D."/>
            <person name="Naito M."/>
            <person name="Matsumoto Y."/>
            <person name="Ogawa T."/>
            <person name="Oguro-Igashira E."/>
            <person name="Kishikawa T."/>
            <person name="Yamashita M."/>
            <person name="Koizumi S."/>
            <person name="Kurakawa T."/>
            <person name="Okumura R."/>
            <person name="Kayama H."/>
            <person name="Murakami M."/>
            <person name="Sakaguchi T."/>
            <person name="Das B."/>
            <person name="Nakamura S."/>
            <person name="Okada Y."/>
            <person name="Kumanogoh A."/>
            <person name="Takeda K."/>
        </authorList>
    </citation>
    <scope>NUCLEOTIDE SEQUENCE</scope>
    <source>
        <strain evidence="1">H105_2-2</strain>
    </source>
</reference>
<comment type="caution">
    <text evidence="1">The sequence shown here is derived from an EMBL/GenBank/DDBJ whole genome shotgun (WGS) entry which is preliminary data.</text>
</comment>
<evidence type="ECO:0000313" key="1">
    <source>
        <dbReference type="EMBL" id="MCW4138798.1"/>
    </source>
</evidence>
<proteinExistence type="predicted"/>
<accession>A0AAW5UHP2</accession>
<organism evidence="1 2">
    <name type="scientific">Segatella copri</name>
    <dbReference type="NCBI Taxonomy" id="165179"/>
    <lineage>
        <taxon>Bacteria</taxon>
        <taxon>Pseudomonadati</taxon>
        <taxon>Bacteroidota</taxon>
        <taxon>Bacteroidia</taxon>
        <taxon>Bacteroidales</taxon>
        <taxon>Prevotellaceae</taxon>
        <taxon>Segatella</taxon>
    </lineage>
</organism>